<dbReference type="InterPro" id="IPR018200">
    <property type="entry name" value="USP_CS"/>
</dbReference>
<evidence type="ECO:0000313" key="11">
    <source>
        <dbReference type="EMBL" id="EFC48201.1"/>
    </source>
</evidence>
<keyword evidence="5 7" id="KW-0378">Hydrolase</keyword>
<dbReference type="GO" id="GO:0004843">
    <property type="term" value="F:cysteine-type deubiquitinase activity"/>
    <property type="evidence" value="ECO:0007669"/>
    <property type="project" value="UniProtKB-UniRule"/>
</dbReference>
<dbReference type="FunCoup" id="D2V514">
    <property type="interactions" value="385"/>
</dbReference>
<dbReference type="CDD" id="cd02674">
    <property type="entry name" value="Peptidase_C19R"/>
    <property type="match status" value="1"/>
</dbReference>
<protein>
    <recommendedName>
        <fullName evidence="7">Ubiquitin carboxyl-terminal hydrolase</fullName>
        <ecNumber evidence="7">3.4.19.12</ecNumber>
    </recommendedName>
</protein>
<dbReference type="STRING" id="5762.D2V514"/>
<feature type="region of interest" description="Disordered" evidence="8">
    <location>
        <begin position="1"/>
        <end position="49"/>
    </location>
</feature>
<dbReference type="GeneID" id="8860570"/>
<dbReference type="SUPFAM" id="SSF143791">
    <property type="entry name" value="DUSP-like"/>
    <property type="match status" value="1"/>
</dbReference>
<gene>
    <name evidence="11" type="ORF">NAEGRDRAFT_78621</name>
</gene>
<dbReference type="RefSeq" id="XP_002680945.1">
    <property type="nucleotide sequence ID" value="XM_002680899.1"/>
</dbReference>
<feature type="domain" description="USP" evidence="9">
    <location>
        <begin position="299"/>
        <end position="965"/>
    </location>
</feature>
<dbReference type="eggNOG" id="KOG1870">
    <property type="taxonomic scope" value="Eukaryota"/>
</dbReference>
<name>D2V514_NAEGR</name>
<dbReference type="Gene3D" id="3.30.2230.10">
    <property type="entry name" value="DUSP-like"/>
    <property type="match status" value="1"/>
</dbReference>
<dbReference type="PROSITE" id="PS51283">
    <property type="entry name" value="DUSP"/>
    <property type="match status" value="1"/>
</dbReference>
<dbReference type="InterPro" id="IPR035927">
    <property type="entry name" value="DUSP-like_sf"/>
</dbReference>
<evidence type="ECO:0000256" key="2">
    <source>
        <dbReference type="ARBA" id="ARBA00009085"/>
    </source>
</evidence>
<dbReference type="InterPro" id="IPR006615">
    <property type="entry name" value="Pept_C19_DUSP"/>
</dbReference>
<dbReference type="SMART" id="SM00695">
    <property type="entry name" value="DUSP"/>
    <property type="match status" value="1"/>
</dbReference>
<dbReference type="AlphaFoldDB" id="D2V514"/>
<evidence type="ECO:0000256" key="3">
    <source>
        <dbReference type="ARBA" id="ARBA00022670"/>
    </source>
</evidence>
<dbReference type="PANTHER" id="PTHR21646">
    <property type="entry name" value="UBIQUITIN CARBOXYL-TERMINAL HYDROLASE"/>
    <property type="match status" value="1"/>
</dbReference>
<reference evidence="11 12" key="1">
    <citation type="journal article" date="2010" name="Cell">
        <title>The genome of Naegleria gruberi illuminates early eukaryotic versatility.</title>
        <authorList>
            <person name="Fritz-Laylin L.K."/>
            <person name="Prochnik S.E."/>
            <person name="Ginger M.L."/>
            <person name="Dacks J.B."/>
            <person name="Carpenter M.L."/>
            <person name="Field M.C."/>
            <person name="Kuo A."/>
            <person name="Paredez A."/>
            <person name="Chapman J."/>
            <person name="Pham J."/>
            <person name="Shu S."/>
            <person name="Neupane R."/>
            <person name="Cipriano M."/>
            <person name="Mancuso J."/>
            <person name="Tu H."/>
            <person name="Salamov A."/>
            <person name="Lindquist E."/>
            <person name="Shapiro H."/>
            <person name="Lucas S."/>
            <person name="Grigoriev I.V."/>
            <person name="Cande W.Z."/>
            <person name="Fulton C."/>
            <person name="Rokhsar D.S."/>
            <person name="Dawson S.C."/>
        </authorList>
    </citation>
    <scope>NUCLEOTIDE SEQUENCE [LARGE SCALE GENOMIC DNA]</scope>
    <source>
        <strain evidence="11 12">NEG-M</strain>
    </source>
</reference>
<dbReference type="GO" id="GO:0006508">
    <property type="term" value="P:proteolysis"/>
    <property type="evidence" value="ECO:0007669"/>
    <property type="project" value="UniProtKB-KW"/>
</dbReference>
<feature type="compositionally biased region" description="Polar residues" evidence="8">
    <location>
        <begin position="34"/>
        <end position="49"/>
    </location>
</feature>
<organism evidence="12">
    <name type="scientific">Naegleria gruberi</name>
    <name type="common">Amoeba</name>
    <dbReference type="NCBI Taxonomy" id="5762"/>
    <lineage>
        <taxon>Eukaryota</taxon>
        <taxon>Discoba</taxon>
        <taxon>Heterolobosea</taxon>
        <taxon>Tetramitia</taxon>
        <taxon>Eutetramitia</taxon>
        <taxon>Vahlkampfiidae</taxon>
        <taxon>Naegleria</taxon>
    </lineage>
</organism>
<evidence type="ECO:0000259" key="9">
    <source>
        <dbReference type="PROSITE" id="PS50235"/>
    </source>
</evidence>
<dbReference type="VEuPathDB" id="AmoebaDB:NAEGRDRAFT_78621"/>
<dbReference type="Pfam" id="PF00443">
    <property type="entry name" value="UCH"/>
    <property type="match status" value="1"/>
</dbReference>
<dbReference type="SUPFAM" id="SSF54001">
    <property type="entry name" value="Cysteine proteinases"/>
    <property type="match status" value="1"/>
</dbReference>
<dbReference type="EC" id="3.4.19.12" evidence="7"/>
<proteinExistence type="inferred from homology"/>
<dbReference type="InParanoid" id="D2V514"/>
<dbReference type="EMBL" id="GG738852">
    <property type="protein sequence ID" value="EFC48201.1"/>
    <property type="molecule type" value="Genomic_DNA"/>
</dbReference>
<keyword evidence="4 7" id="KW-0833">Ubl conjugation pathway</keyword>
<evidence type="ECO:0000259" key="10">
    <source>
        <dbReference type="PROSITE" id="PS51283"/>
    </source>
</evidence>
<dbReference type="InterPro" id="IPR050185">
    <property type="entry name" value="Ub_carboxyl-term_hydrolase"/>
</dbReference>
<dbReference type="InterPro" id="IPR001394">
    <property type="entry name" value="Peptidase_C19_UCH"/>
</dbReference>
<comment type="catalytic activity">
    <reaction evidence="1 7">
        <text>Thiol-dependent hydrolysis of ester, thioester, amide, peptide and isopeptide bonds formed by the C-terminal Gly of ubiquitin (a 76-residue protein attached to proteins as an intracellular targeting signal).</text>
        <dbReference type="EC" id="3.4.19.12"/>
    </reaction>
</comment>
<dbReference type="GO" id="GO:0016579">
    <property type="term" value="P:protein deubiquitination"/>
    <property type="evidence" value="ECO:0007669"/>
    <property type="project" value="InterPro"/>
</dbReference>
<accession>D2V514</accession>
<dbReference type="Proteomes" id="UP000006671">
    <property type="component" value="Unassembled WGS sequence"/>
</dbReference>
<evidence type="ECO:0000256" key="6">
    <source>
        <dbReference type="ARBA" id="ARBA00022807"/>
    </source>
</evidence>
<evidence type="ECO:0000256" key="8">
    <source>
        <dbReference type="SAM" id="MobiDB-lite"/>
    </source>
</evidence>
<dbReference type="KEGG" id="ngr:NAEGRDRAFT_78621"/>
<dbReference type="OrthoDB" id="265776at2759"/>
<dbReference type="Gene3D" id="3.10.20.90">
    <property type="entry name" value="Phosphatidylinositol 3-kinase Catalytic Subunit, Chain A, domain 1"/>
    <property type="match status" value="1"/>
</dbReference>
<dbReference type="PROSITE" id="PS00972">
    <property type="entry name" value="USP_1"/>
    <property type="match status" value="1"/>
</dbReference>
<evidence type="ECO:0000256" key="4">
    <source>
        <dbReference type="ARBA" id="ARBA00022786"/>
    </source>
</evidence>
<dbReference type="Pfam" id="PF06337">
    <property type="entry name" value="DUSP"/>
    <property type="match status" value="1"/>
</dbReference>
<dbReference type="PROSITE" id="PS00973">
    <property type="entry name" value="USP_2"/>
    <property type="match status" value="1"/>
</dbReference>
<comment type="similarity">
    <text evidence="2 7">Belongs to the peptidase C19 family.</text>
</comment>
<keyword evidence="3 7" id="KW-0645">Protease</keyword>
<dbReference type="PROSITE" id="PS50235">
    <property type="entry name" value="USP_3"/>
    <property type="match status" value="1"/>
</dbReference>
<evidence type="ECO:0000256" key="5">
    <source>
        <dbReference type="ARBA" id="ARBA00022801"/>
    </source>
</evidence>
<evidence type="ECO:0000256" key="7">
    <source>
        <dbReference type="RuleBase" id="RU366025"/>
    </source>
</evidence>
<keyword evidence="6 7" id="KW-0788">Thiol protease</keyword>
<keyword evidence="12" id="KW-1185">Reference proteome</keyword>
<evidence type="ECO:0000313" key="12">
    <source>
        <dbReference type="Proteomes" id="UP000006671"/>
    </source>
</evidence>
<evidence type="ECO:0000256" key="1">
    <source>
        <dbReference type="ARBA" id="ARBA00000707"/>
    </source>
</evidence>
<sequence>MAQADQVSAPPAASDDNRMEDETNNISGAPVAAASTTMDSELTSSSDATTLDEKVNHIKELLLKHPGVPSQEGETWYVIDAKWVAAFFDEAAKISPGTIDNTHLVDETSDGIYRVKDEVQEQQDYEIIPEHIWNLFHSWFGGGPAIPRKSVIQNPEAYRISYTVEVRPCEISVALQTTSNQLDWVDFEFSKNATIKQVMDQVKREFNIQSRECKLWKTIYNSPHEEVDLSVVEDQTLENALERKTGQRFIVEVGPNWIIEPPVAESYNAIRSMTNNKVQISGTTAQQKKRYDSAPPGVCGLSNLGNTCFMNSGLQCLTHSPVLYRYFLENDYSKEINETNPLGMGGAVALAFGALMKEMWSGENSYFSPNDFKRVIGKYAPQFAGYQQQDSQELISFILDGLHEDLNRIQKKPATNPVEAKGREDSVVAQESWDVHKLRNDSIIVDKFQGQLKSTLHCPKCDNFSIIFDPFMYLSLPIPIEKNRLINVMVFSNSTFPNEVESTLDSDLSKLSNMPTRLTCKVSKTGSVSQLRDNVLELLGLNTNEDHDRCVLYEIFSNKVYKYLSDGDSISGILDADIIHCQILPKASEVIVSNFVTSGKAVEKLNNLPKNVHSLYRQTYSNTQQQLPFLQVSLSSHTANQYGRKSFQIIGTPFVVPLGQIFEEKKEDKEVSVPTHEDLYEYCFQYMLRYVKDEFAAEIEQTMKERNLTFKDFLPSKEKLEALKSGENVEENISIFYLFDQEGGRLEVNDRSFDGALLCDETEFKPYAPKYSSARTEKKSIFMHIPAFFHDKMLDYEKLPRFKEHPSTKQKISQSEAINIYQCLDLYTSKEKLGANDTWYCPSCKEHVEATKKFDIWKAPDVLVVHLKRFSFSSYSRDKIDRFIDYPIQDLDISSFVHCKDLNLKYDLFAVSDHFGGLGGGHYTACAKNHIDGKWYKFDDSRSSEVHNPESIKASSNYVLFYIRKE</sequence>
<dbReference type="InterPro" id="IPR028889">
    <property type="entry name" value="USP"/>
</dbReference>
<dbReference type="PANTHER" id="PTHR21646:SF24">
    <property type="entry name" value="UBIQUITIN CARBOXYL-TERMINAL HYDROLASE"/>
    <property type="match status" value="1"/>
</dbReference>
<feature type="domain" description="DUSP" evidence="10">
    <location>
        <begin position="49"/>
        <end position="151"/>
    </location>
</feature>
<dbReference type="Gene3D" id="3.90.70.10">
    <property type="entry name" value="Cysteine proteinases"/>
    <property type="match status" value="2"/>
</dbReference>
<dbReference type="InterPro" id="IPR038765">
    <property type="entry name" value="Papain-like_cys_pep_sf"/>
</dbReference>